<dbReference type="RefSeq" id="WP_058580040.1">
    <property type="nucleotide sequence ID" value="NZ_LOPU01000003.1"/>
</dbReference>
<dbReference type="Pfam" id="PF00903">
    <property type="entry name" value="Glyoxalase"/>
    <property type="match status" value="2"/>
</dbReference>
<reference evidence="2 3" key="1">
    <citation type="submission" date="2015-12" db="EMBL/GenBank/DDBJ databases">
        <title>Haloprofundus marisrubri gen. nov., sp. nov., an extremely halophilic archaeon isolated from the Discovery deep brine-seawater interface in the Red Sea.</title>
        <authorList>
            <person name="Zhang G."/>
            <person name="Stingl U."/>
            <person name="Rashid M."/>
        </authorList>
    </citation>
    <scope>NUCLEOTIDE SEQUENCE [LARGE SCALE GENOMIC DNA]</scope>
    <source>
        <strain evidence="2 3">SB9</strain>
    </source>
</reference>
<dbReference type="PROSITE" id="PS51819">
    <property type="entry name" value="VOC"/>
    <property type="match status" value="1"/>
</dbReference>
<dbReference type="EMBL" id="LOPU01000003">
    <property type="protein sequence ID" value="KTG11556.1"/>
    <property type="molecule type" value="Genomic_DNA"/>
</dbReference>
<dbReference type="OrthoDB" id="37941at2157"/>
<dbReference type="PANTHER" id="PTHR43279">
    <property type="entry name" value="CATECHOL-2,3-DIOXYGENASE"/>
    <property type="match status" value="1"/>
</dbReference>
<proteinExistence type="predicted"/>
<protein>
    <submittedName>
        <fullName evidence="2">Glyoxalase</fullName>
    </submittedName>
</protein>
<evidence type="ECO:0000259" key="1">
    <source>
        <dbReference type="PROSITE" id="PS51819"/>
    </source>
</evidence>
<dbReference type="Gene3D" id="3.10.180.10">
    <property type="entry name" value="2,3-Dihydroxybiphenyl 1,2-Dioxygenase, domain 1"/>
    <property type="match status" value="2"/>
</dbReference>
<comment type="caution">
    <text evidence="2">The sequence shown here is derived from an EMBL/GenBank/DDBJ whole genome shotgun (WGS) entry which is preliminary data.</text>
</comment>
<dbReference type="PANTHER" id="PTHR43279:SF1">
    <property type="entry name" value="CATECHOL-2,3-DIOXYGENASE"/>
    <property type="match status" value="1"/>
</dbReference>
<keyword evidence="3" id="KW-1185">Reference proteome</keyword>
<gene>
    <name evidence="2" type="ORF">AUR64_03380</name>
</gene>
<sequence>MTTRQKTDTLPQGTRIGRTALRASDLGELTAFYRDVVGLSVQQQSESTAVLGVDETPLLVLERDADTPERQRSGAGLYHNAFRVPSRKALGDALTRIRDRWQLSGASDHLVSEALYLRDPEGNGVEIYRDFPREEWPITDEGTVHISTEPLDLESVEAAAAGDDRAPPGTDVGHVHLEVTSLDAFEEFYVDTLGFEVQTTVPAAYFVSAGGYHHHIGANTWNQRTSPVGGRGLSWFEVVLPDTETFEAIRNRLTDAQVAVSERDAGFVVEGPDGIDVRFRAES</sequence>
<dbReference type="SUPFAM" id="SSF54593">
    <property type="entry name" value="Glyoxalase/Bleomycin resistance protein/Dihydroxybiphenyl dioxygenase"/>
    <property type="match status" value="2"/>
</dbReference>
<dbReference type="Proteomes" id="UP000054387">
    <property type="component" value="Unassembled WGS sequence"/>
</dbReference>
<accession>A0A0W1RFW5</accession>
<dbReference type="CDD" id="cd16359">
    <property type="entry name" value="VOC_BsCatE_like_C"/>
    <property type="match status" value="1"/>
</dbReference>
<dbReference type="STRING" id="1514971.AUR64_03380"/>
<dbReference type="AlphaFoldDB" id="A0A0W1RFW5"/>
<evidence type="ECO:0000313" key="3">
    <source>
        <dbReference type="Proteomes" id="UP000054387"/>
    </source>
</evidence>
<dbReference type="InterPro" id="IPR004360">
    <property type="entry name" value="Glyas_Fos-R_dOase_dom"/>
</dbReference>
<dbReference type="InterPro" id="IPR029068">
    <property type="entry name" value="Glyas_Bleomycin-R_OHBP_Dase"/>
</dbReference>
<feature type="domain" description="VOC" evidence="1">
    <location>
        <begin position="15"/>
        <end position="130"/>
    </location>
</feature>
<organism evidence="2 3">
    <name type="scientific">Haloprofundus marisrubri</name>
    <dbReference type="NCBI Taxonomy" id="1514971"/>
    <lineage>
        <taxon>Archaea</taxon>
        <taxon>Methanobacteriati</taxon>
        <taxon>Methanobacteriota</taxon>
        <taxon>Stenosarchaea group</taxon>
        <taxon>Halobacteria</taxon>
        <taxon>Halobacteriales</taxon>
        <taxon>Haloferacaceae</taxon>
        <taxon>Haloprofundus</taxon>
    </lineage>
</organism>
<name>A0A0W1RFW5_9EURY</name>
<dbReference type="InterPro" id="IPR037523">
    <property type="entry name" value="VOC_core"/>
</dbReference>
<evidence type="ECO:0000313" key="2">
    <source>
        <dbReference type="EMBL" id="KTG11556.1"/>
    </source>
</evidence>